<protein>
    <submittedName>
        <fullName evidence="2">AhpC/TSA family protein</fullName>
    </submittedName>
</protein>
<dbReference type="Gene3D" id="3.40.30.10">
    <property type="entry name" value="Glutaredoxin"/>
    <property type="match status" value="1"/>
</dbReference>
<dbReference type="InterPro" id="IPR000866">
    <property type="entry name" value="AhpC/TSA"/>
</dbReference>
<gene>
    <name evidence="2" type="ORF">SAMN05660649_02443</name>
</gene>
<keyword evidence="3" id="KW-1185">Reference proteome</keyword>
<dbReference type="STRING" id="341036.SAMN05660649_02443"/>
<accession>A0A1I2U2Y0</accession>
<dbReference type="OrthoDB" id="9812811at2"/>
<reference evidence="3" key="1">
    <citation type="submission" date="2016-10" db="EMBL/GenBank/DDBJ databases">
        <authorList>
            <person name="Varghese N."/>
            <person name="Submissions S."/>
        </authorList>
    </citation>
    <scope>NUCLEOTIDE SEQUENCE [LARGE SCALE GENOMIC DNA]</scope>
    <source>
        <strain evidence="3">DSM 17038</strain>
    </source>
</reference>
<evidence type="ECO:0000313" key="2">
    <source>
        <dbReference type="EMBL" id="SFG70779.1"/>
    </source>
</evidence>
<sequence length="59" mass="6929">MGHILDGECFVSEPIVMDKTAPDFTAEAYYRGQKIDVRLSDFRNQWVVLFFYKADFTFV</sequence>
<proteinExistence type="predicted"/>
<dbReference type="GO" id="GO:0016209">
    <property type="term" value="F:antioxidant activity"/>
    <property type="evidence" value="ECO:0007669"/>
    <property type="project" value="InterPro"/>
</dbReference>
<dbReference type="EMBL" id="FOOX01000008">
    <property type="protein sequence ID" value="SFG70779.1"/>
    <property type="molecule type" value="Genomic_DNA"/>
</dbReference>
<dbReference type="Proteomes" id="UP000199337">
    <property type="component" value="Unassembled WGS sequence"/>
</dbReference>
<dbReference type="SUPFAM" id="SSF52833">
    <property type="entry name" value="Thioredoxin-like"/>
    <property type="match status" value="1"/>
</dbReference>
<dbReference type="Pfam" id="PF00578">
    <property type="entry name" value="AhpC-TSA"/>
    <property type="match status" value="1"/>
</dbReference>
<evidence type="ECO:0000313" key="3">
    <source>
        <dbReference type="Proteomes" id="UP000199337"/>
    </source>
</evidence>
<organism evidence="2 3">
    <name type="scientific">Desulfotruncus arcticus DSM 17038</name>
    <dbReference type="NCBI Taxonomy" id="1121424"/>
    <lineage>
        <taxon>Bacteria</taxon>
        <taxon>Bacillati</taxon>
        <taxon>Bacillota</taxon>
        <taxon>Clostridia</taxon>
        <taxon>Eubacteriales</taxon>
        <taxon>Desulfallaceae</taxon>
        <taxon>Desulfotruncus</taxon>
    </lineage>
</organism>
<dbReference type="GO" id="GO:0016491">
    <property type="term" value="F:oxidoreductase activity"/>
    <property type="evidence" value="ECO:0007669"/>
    <property type="project" value="InterPro"/>
</dbReference>
<evidence type="ECO:0000259" key="1">
    <source>
        <dbReference type="Pfam" id="PF00578"/>
    </source>
</evidence>
<feature type="domain" description="Alkyl hydroperoxide reductase subunit C/ Thiol specific antioxidant" evidence="1">
    <location>
        <begin position="19"/>
        <end position="59"/>
    </location>
</feature>
<dbReference type="AlphaFoldDB" id="A0A1I2U2Y0"/>
<name>A0A1I2U2Y0_9FIRM</name>
<dbReference type="InterPro" id="IPR036249">
    <property type="entry name" value="Thioredoxin-like_sf"/>
</dbReference>